<gene>
    <name evidence="4" type="ORF">NIES1031_15150</name>
</gene>
<comment type="caution">
    <text evidence="4">The sequence shown here is derived from an EMBL/GenBank/DDBJ whole genome shotgun (WGS) entry which is preliminary data.</text>
</comment>
<organism evidence="4 5">
    <name type="scientific">Chroogloeocystis siderophila 5.2 s.c.1</name>
    <dbReference type="NCBI Taxonomy" id="247279"/>
    <lineage>
        <taxon>Bacteria</taxon>
        <taxon>Bacillati</taxon>
        <taxon>Cyanobacteriota</taxon>
        <taxon>Cyanophyceae</taxon>
        <taxon>Oscillatoriophycideae</taxon>
        <taxon>Chroococcales</taxon>
        <taxon>Chroococcaceae</taxon>
        <taxon>Chroogloeocystis</taxon>
    </lineage>
</organism>
<dbReference type="CDD" id="cd17546">
    <property type="entry name" value="REC_hyHK_CKI1_RcsC-like"/>
    <property type="match status" value="1"/>
</dbReference>
<dbReference type="InterPro" id="IPR011006">
    <property type="entry name" value="CheY-like_superfamily"/>
</dbReference>
<proteinExistence type="predicted"/>
<dbReference type="PANTHER" id="PTHR44591">
    <property type="entry name" value="STRESS RESPONSE REGULATOR PROTEIN 1"/>
    <property type="match status" value="1"/>
</dbReference>
<dbReference type="Proteomes" id="UP000185984">
    <property type="component" value="Unassembled WGS sequence"/>
</dbReference>
<accession>A0A1U7HMG7</accession>
<dbReference type="Gene3D" id="3.40.50.2300">
    <property type="match status" value="1"/>
</dbReference>
<dbReference type="InterPro" id="IPR050595">
    <property type="entry name" value="Bact_response_regulator"/>
</dbReference>
<dbReference type="AlphaFoldDB" id="A0A1U7HMG7"/>
<dbReference type="InterPro" id="IPR001789">
    <property type="entry name" value="Sig_transdc_resp-reg_receiver"/>
</dbReference>
<reference evidence="4 5" key="1">
    <citation type="submission" date="2016-11" db="EMBL/GenBank/DDBJ databases">
        <title>Draft Genome Sequences of Nine Cyanobacterial Strains from Diverse Habitats.</title>
        <authorList>
            <person name="Zhu T."/>
            <person name="Hou S."/>
            <person name="Lu X."/>
            <person name="Hess W.R."/>
        </authorList>
    </citation>
    <scope>NUCLEOTIDE SEQUENCE [LARGE SCALE GENOMIC DNA]</scope>
    <source>
        <strain evidence="4 5">5.2 s.c.1</strain>
    </source>
</reference>
<comment type="caution">
    <text evidence="2">Lacks conserved residue(s) required for the propagation of feature annotation.</text>
</comment>
<name>A0A1U7HMG7_9CHRO</name>
<dbReference type="SUPFAM" id="SSF52172">
    <property type="entry name" value="CheY-like"/>
    <property type="match status" value="1"/>
</dbReference>
<keyword evidence="5" id="KW-1185">Reference proteome</keyword>
<evidence type="ECO:0000256" key="2">
    <source>
        <dbReference type="PROSITE-ProRule" id="PRU00169"/>
    </source>
</evidence>
<evidence type="ECO:0000259" key="3">
    <source>
        <dbReference type="PROSITE" id="PS50110"/>
    </source>
</evidence>
<evidence type="ECO:0000313" key="4">
    <source>
        <dbReference type="EMBL" id="OKH24738.1"/>
    </source>
</evidence>
<dbReference type="EMBL" id="MRCC01000012">
    <property type="protein sequence ID" value="OKH24738.1"/>
    <property type="molecule type" value="Genomic_DNA"/>
</dbReference>
<dbReference type="PANTHER" id="PTHR44591:SF3">
    <property type="entry name" value="RESPONSE REGULATORY DOMAIN-CONTAINING PROTEIN"/>
    <property type="match status" value="1"/>
</dbReference>
<dbReference type="PROSITE" id="PS50110">
    <property type="entry name" value="RESPONSE_REGULATORY"/>
    <property type="match status" value="1"/>
</dbReference>
<dbReference type="GO" id="GO:0000160">
    <property type="term" value="P:phosphorelay signal transduction system"/>
    <property type="evidence" value="ECO:0007669"/>
    <property type="project" value="InterPro"/>
</dbReference>
<evidence type="ECO:0000313" key="5">
    <source>
        <dbReference type="Proteomes" id="UP000185984"/>
    </source>
</evidence>
<dbReference type="Pfam" id="PF00072">
    <property type="entry name" value="Response_reg"/>
    <property type="match status" value="1"/>
</dbReference>
<evidence type="ECO:0000256" key="1">
    <source>
        <dbReference type="ARBA" id="ARBA00022553"/>
    </source>
</evidence>
<protein>
    <recommendedName>
        <fullName evidence="3">Response regulatory domain-containing protein</fullName>
    </recommendedName>
</protein>
<dbReference type="SMART" id="SM00448">
    <property type="entry name" value="REC"/>
    <property type="match status" value="1"/>
</dbReference>
<feature type="domain" description="Response regulatory" evidence="3">
    <location>
        <begin position="20"/>
        <end position="133"/>
    </location>
</feature>
<dbReference type="STRING" id="247279.NIES1031_15150"/>
<keyword evidence="1" id="KW-0597">Phosphoprotein</keyword>
<sequence length="143" mass="15474">MNLEHFSPENYFFPTAGNSLALVVDNDLDSLTLTAEIVRFCGCCALTATNSQNALQLALAYQPTIILLELMLPEMDGISLAMQLRQHTSCPIIAVTSLPKFLFGAKALAAGCNDFLEKPVVVESLESTIFRFLNISSSASPSE</sequence>